<proteinExistence type="predicted"/>
<protein>
    <submittedName>
        <fullName evidence="1">Uncharacterized protein</fullName>
    </submittedName>
</protein>
<accession>A0AAD6Q773</accession>
<dbReference type="AlphaFoldDB" id="A0AAD6Q773"/>
<keyword evidence="2" id="KW-1185">Reference proteome</keyword>
<evidence type="ECO:0000313" key="2">
    <source>
        <dbReference type="Proteomes" id="UP001164929"/>
    </source>
</evidence>
<comment type="caution">
    <text evidence="1">The sequence shown here is derived from an EMBL/GenBank/DDBJ whole genome shotgun (WGS) entry which is preliminary data.</text>
</comment>
<reference evidence="1" key="1">
    <citation type="journal article" date="2023" name="Mol. Ecol. Resour.">
        <title>Chromosome-level genome assembly of a triploid poplar Populus alba 'Berolinensis'.</title>
        <authorList>
            <person name="Chen S."/>
            <person name="Yu Y."/>
            <person name="Wang X."/>
            <person name="Wang S."/>
            <person name="Zhang T."/>
            <person name="Zhou Y."/>
            <person name="He R."/>
            <person name="Meng N."/>
            <person name="Wang Y."/>
            <person name="Liu W."/>
            <person name="Liu Z."/>
            <person name="Liu J."/>
            <person name="Guo Q."/>
            <person name="Huang H."/>
            <person name="Sederoff R.R."/>
            <person name="Wang G."/>
            <person name="Qu G."/>
            <person name="Chen S."/>
        </authorList>
    </citation>
    <scope>NUCLEOTIDE SEQUENCE</scope>
    <source>
        <strain evidence="1">SC-2020</strain>
    </source>
</reference>
<organism evidence="1 2">
    <name type="scientific">Populus alba x Populus x berolinensis</name>
    <dbReference type="NCBI Taxonomy" id="444605"/>
    <lineage>
        <taxon>Eukaryota</taxon>
        <taxon>Viridiplantae</taxon>
        <taxon>Streptophyta</taxon>
        <taxon>Embryophyta</taxon>
        <taxon>Tracheophyta</taxon>
        <taxon>Spermatophyta</taxon>
        <taxon>Magnoliopsida</taxon>
        <taxon>eudicotyledons</taxon>
        <taxon>Gunneridae</taxon>
        <taxon>Pentapetalae</taxon>
        <taxon>rosids</taxon>
        <taxon>fabids</taxon>
        <taxon>Malpighiales</taxon>
        <taxon>Salicaceae</taxon>
        <taxon>Saliceae</taxon>
        <taxon>Populus</taxon>
    </lineage>
</organism>
<sequence>MRDFSFKEFEILLNEMPSVDELYQLFADI</sequence>
<dbReference type="EMBL" id="JAQIZT010000011">
    <property type="protein sequence ID" value="KAJ6979658.1"/>
    <property type="molecule type" value="Genomic_DNA"/>
</dbReference>
<evidence type="ECO:0000313" key="1">
    <source>
        <dbReference type="EMBL" id="KAJ6979658.1"/>
    </source>
</evidence>
<name>A0AAD6Q773_9ROSI</name>
<dbReference type="Proteomes" id="UP001164929">
    <property type="component" value="Chromosome 11"/>
</dbReference>
<gene>
    <name evidence="1" type="ORF">NC653_027721</name>
</gene>